<dbReference type="AlphaFoldDB" id="A0A087TN70"/>
<organism evidence="2 3">
    <name type="scientific">Stegodyphus mimosarum</name>
    <name type="common">African social velvet spider</name>
    <dbReference type="NCBI Taxonomy" id="407821"/>
    <lineage>
        <taxon>Eukaryota</taxon>
        <taxon>Metazoa</taxon>
        <taxon>Ecdysozoa</taxon>
        <taxon>Arthropoda</taxon>
        <taxon>Chelicerata</taxon>
        <taxon>Arachnida</taxon>
        <taxon>Araneae</taxon>
        <taxon>Araneomorphae</taxon>
        <taxon>Entelegynae</taxon>
        <taxon>Eresoidea</taxon>
        <taxon>Eresidae</taxon>
        <taxon>Stegodyphus</taxon>
    </lineage>
</organism>
<accession>A0A087TN70</accession>
<name>A0A087TN70_STEMI</name>
<evidence type="ECO:0000256" key="1">
    <source>
        <dbReference type="SAM" id="MobiDB-lite"/>
    </source>
</evidence>
<proteinExistence type="predicted"/>
<dbReference type="EMBL" id="KK115997">
    <property type="protein sequence ID" value="KFM66559.1"/>
    <property type="molecule type" value="Genomic_DNA"/>
</dbReference>
<evidence type="ECO:0000313" key="3">
    <source>
        <dbReference type="Proteomes" id="UP000054359"/>
    </source>
</evidence>
<dbReference type="Proteomes" id="UP000054359">
    <property type="component" value="Unassembled WGS sequence"/>
</dbReference>
<gene>
    <name evidence="2" type="ORF">X975_16163</name>
</gene>
<sequence>MLKENPPSQRTAAEPLKCSVETANKEVVNANLNFERKKKKKRKQYSLSPR</sequence>
<feature type="region of interest" description="Disordered" evidence="1">
    <location>
        <begin position="31"/>
        <end position="50"/>
    </location>
</feature>
<protein>
    <submittedName>
        <fullName evidence="2">Uncharacterized protein</fullName>
    </submittedName>
</protein>
<evidence type="ECO:0000313" key="2">
    <source>
        <dbReference type="EMBL" id="KFM66559.1"/>
    </source>
</evidence>
<reference evidence="2 3" key="1">
    <citation type="submission" date="2013-11" db="EMBL/GenBank/DDBJ databases">
        <title>Genome sequencing of Stegodyphus mimosarum.</title>
        <authorList>
            <person name="Bechsgaard J."/>
        </authorList>
    </citation>
    <scope>NUCLEOTIDE SEQUENCE [LARGE SCALE GENOMIC DNA]</scope>
</reference>
<keyword evidence="3" id="KW-1185">Reference proteome</keyword>
<feature type="non-terminal residue" evidence="2">
    <location>
        <position position="50"/>
    </location>
</feature>